<keyword evidence="2" id="KW-1185">Reference proteome</keyword>
<evidence type="ECO:0000313" key="1">
    <source>
        <dbReference type="EMBL" id="AIG80498.1"/>
    </source>
</evidence>
<sequence>MTTDETPSRTPASLADRAITVARLHRAIAPRAFADRHGAQSSWNRRAITTSHIAAALGVGADTVLVRDDPDRHCGTGATLAPGDLIEVTNDGRRWYFIPDLSGFVMWSWLLLGPCPDCGAPRVPIARVAGLADLGAHLDTESEEHFFDTAPFEFQGDPAHHPHCLYSANASELRAGHRKEPLS</sequence>
<dbReference type="EMBL" id="CP008953">
    <property type="protein sequence ID" value="AIG80498.1"/>
    <property type="molecule type" value="Genomic_DNA"/>
</dbReference>
<accession>A0A075V5D6</accession>
<dbReference type="RefSeq" id="WP_148311631.1">
    <property type="nucleotide sequence ID" value="NZ_CP008953.1"/>
</dbReference>
<gene>
    <name evidence="1" type="ORF">AJAP_38565</name>
</gene>
<evidence type="ECO:0000313" key="2">
    <source>
        <dbReference type="Proteomes" id="UP000028492"/>
    </source>
</evidence>
<organism evidence="1 2">
    <name type="scientific">Amycolatopsis japonica</name>
    <dbReference type="NCBI Taxonomy" id="208439"/>
    <lineage>
        <taxon>Bacteria</taxon>
        <taxon>Bacillati</taxon>
        <taxon>Actinomycetota</taxon>
        <taxon>Actinomycetes</taxon>
        <taxon>Pseudonocardiales</taxon>
        <taxon>Pseudonocardiaceae</taxon>
        <taxon>Amycolatopsis</taxon>
        <taxon>Amycolatopsis japonica group</taxon>
    </lineage>
</organism>
<dbReference type="HOGENOM" id="CLU_1569563_0_0_11"/>
<name>A0A075V5D6_9PSEU</name>
<dbReference type="Proteomes" id="UP000028492">
    <property type="component" value="Chromosome"/>
</dbReference>
<reference evidence="1 2" key="1">
    <citation type="journal article" date="2014" name="J. Biotechnol.">
        <title>Complete genome sequence of the actinobacterium Amycolatopsis japonica MG417-CF17(T) (=DSM 44213T) producing (S,S)-N,N'-ethylenediaminedisuccinic acid.</title>
        <authorList>
            <person name="Stegmann E."/>
            <person name="Albersmeier A."/>
            <person name="Spohn M."/>
            <person name="Gert H."/>
            <person name="Weber T."/>
            <person name="Wohlleben W."/>
            <person name="Kalinowski J."/>
            <person name="Ruckert C."/>
        </authorList>
    </citation>
    <scope>NUCLEOTIDE SEQUENCE [LARGE SCALE GENOMIC DNA]</scope>
    <source>
        <strain evidence="2">MG417-CF17 (DSM 44213)</strain>
    </source>
</reference>
<dbReference type="KEGG" id="aja:AJAP_38565"/>
<proteinExistence type="predicted"/>
<dbReference type="STRING" id="208439.AJAP_38565"/>
<dbReference type="AlphaFoldDB" id="A0A075V5D6"/>
<protein>
    <submittedName>
        <fullName evidence="1">Uncharacterized protein</fullName>
    </submittedName>
</protein>